<dbReference type="AlphaFoldDB" id="A0AAD8PX06"/>
<evidence type="ECO:0000313" key="1">
    <source>
        <dbReference type="EMBL" id="KAK1589664.1"/>
    </source>
</evidence>
<dbReference type="GeneID" id="85444352"/>
<comment type="caution">
    <text evidence="1">The sequence shown here is derived from an EMBL/GenBank/DDBJ whole genome shotgun (WGS) entry which is preliminary data.</text>
</comment>
<name>A0AAD8PX06_9PEZI</name>
<protein>
    <submittedName>
        <fullName evidence="1">Uncharacterized protein</fullName>
    </submittedName>
</protein>
<dbReference type="RefSeq" id="XP_060413205.1">
    <property type="nucleotide sequence ID" value="XM_060560112.1"/>
</dbReference>
<evidence type="ECO:0000313" key="2">
    <source>
        <dbReference type="Proteomes" id="UP001230504"/>
    </source>
</evidence>
<organism evidence="1 2">
    <name type="scientific">Colletotrichum navitas</name>
    <dbReference type="NCBI Taxonomy" id="681940"/>
    <lineage>
        <taxon>Eukaryota</taxon>
        <taxon>Fungi</taxon>
        <taxon>Dikarya</taxon>
        <taxon>Ascomycota</taxon>
        <taxon>Pezizomycotina</taxon>
        <taxon>Sordariomycetes</taxon>
        <taxon>Hypocreomycetidae</taxon>
        <taxon>Glomerellales</taxon>
        <taxon>Glomerellaceae</taxon>
        <taxon>Colletotrichum</taxon>
        <taxon>Colletotrichum graminicola species complex</taxon>
    </lineage>
</organism>
<gene>
    <name evidence="1" type="ORF">LY79DRAFT_580502</name>
</gene>
<reference evidence="1" key="1">
    <citation type="submission" date="2021-06" db="EMBL/GenBank/DDBJ databases">
        <title>Comparative genomics, transcriptomics and evolutionary studies reveal genomic signatures of adaptation to plant cell wall in hemibiotrophic fungi.</title>
        <authorList>
            <consortium name="DOE Joint Genome Institute"/>
            <person name="Baroncelli R."/>
            <person name="Diaz J.F."/>
            <person name="Benocci T."/>
            <person name="Peng M."/>
            <person name="Battaglia E."/>
            <person name="Haridas S."/>
            <person name="Andreopoulos W."/>
            <person name="Labutti K."/>
            <person name="Pangilinan J."/>
            <person name="Floch G.L."/>
            <person name="Makela M.R."/>
            <person name="Henrissat B."/>
            <person name="Grigoriev I.V."/>
            <person name="Crouch J.A."/>
            <person name="De Vries R.P."/>
            <person name="Sukno S.A."/>
            <person name="Thon M.R."/>
        </authorList>
    </citation>
    <scope>NUCLEOTIDE SEQUENCE</scope>
    <source>
        <strain evidence="1">CBS 125086</strain>
    </source>
</reference>
<accession>A0AAD8PX06</accession>
<keyword evidence="2" id="KW-1185">Reference proteome</keyword>
<dbReference type="EMBL" id="JAHLJV010000037">
    <property type="protein sequence ID" value="KAK1589664.1"/>
    <property type="molecule type" value="Genomic_DNA"/>
</dbReference>
<dbReference type="Proteomes" id="UP001230504">
    <property type="component" value="Unassembled WGS sequence"/>
</dbReference>
<sequence length="217" mass="24950">MEELTQNDIDHFLGLHHNARRPGSIPTVYQATQLGLGSDQEHVLSEDKLFEHFFHCDLRTWNFRVPPHLTADTALQSVHNSGSTAKFVCGKPSNSLLLASDGMTVRQVESVVLRRRHRYMLQSPEKIRNRIALYNEEVQDAKKGEMQNFNEKAACQKDYNLYHQSHNTYSLVGNDEKLTKVVRYVQISPLYPSALIDFLELDFLYALPVRYAGNMLE</sequence>
<proteinExistence type="predicted"/>